<dbReference type="EMBL" id="AUXX01000033">
    <property type="protein sequence ID" value="KZN63687.1"/>
    <property type="molecule type" value="Genomic_DNA"/>
</dbReference>
<name>A0A167L282_9GAMM</name>
<dbReference type="PATRIC" id="fig|1365257.3.peg.3698"/>
<comment type="caution">
    <text evidence="1">The sequence shown here is derived from an EMBL/GenBank/DDBJ whole genome shotgun (WGS) entry which is preliminary data.</text>
</comment>
<dbReference type="RefSeq" id="WP_063382076.1">
    <property type="nucleotide sequence ID" value="NZ_AUXX01000033.1"/>
</dbReference>
<organism evidence="1 2">
    <name type="scientific">Pseudoalteromonas luteoviolacea S4060-1</name>
    <dbReference type="NCBI Taxonomy" id="1365257"/>
    <lineage>
        <taxon>Bacteria</taxon>
        <taxon>Pseudomonadati</taxon>
        <taxon>Pseudomonadota</taxon>
        <taxon>Gammaproteobacteria</taxon>
        <taxon>Alteromonadales</taxon>
        <taxon>Pseudoalteromonadaceae</taxon>
        <taxon>Pseudoalteromonas</taxon>
    </lineage>
</organism>
<reference evidence="1 2" key="1">
    <citation type="submission" date="2013-07" db="EMBL/GenBank/DDBJ databases">
        <title>Comparative Genomic and Metabolomic Analysis of Twelve Strains of Pseudoalteromonas luteoviolacea.</title>
        <authorList>
            <person name="Vynne N.G."/>
            <person name="Mansson M."/>
            <person name="Gram L."/>
        </authorList>
    </citation>
    <scope>NUCLEOTIDE SEQUENCE [LARGE SCALE GENOMIC DNA]</scope>
    <source>
        <strain evidence="1 2">S4060-1</strain>
    </source>
</reference>
<evidence type="ECO:0008006" key="3">
    <source>
        <dbReference type="Google" id="ProtNLM"/>
    </source>
</evidence>
<dbReference type="Proteomes" id="UP000076661">
    <property type="component" value="Unassembled WGS sequence"/>
</dbReference>
<dbReference type="AlphaFoldDB" id="A0A167L282"/>
<sequence>MLRQSVLCFIFIFMAAPGSSHYNHLLNESSDVQVDKISQHFNQSSPLYHHLAKSSHLLSDKQVQLLRKQGYPHFAFEWAIRLTEQKKYQQAGLLIERYWDRVNHSMRVRLLELLKQQNRYHSIARIFENSPAIEPYNTLSLLALGESTEQLESKILSQLGITTLSTFDLGSSRCAHLVLLLSNTLESTLKLGKLKQAYEQSELAKQLPYCLSEPIYVGEPLQCTGGTGQFIRCSLIKVAGSTALAQARHLVIMSEQSGLANVRHGVMSMNHNHGLELFIHELMHFTHFEDEYPVPINKANWLCASAGLKAPNLYVGKHPPQNWHASKTCLHGKLPSYKPSQVLSKMEYHAIDLSNQYLGLWLKALEQSLLEPSDYQIYHHKLVNRDSALVK</sequence>
<protein>
    <recommendedName>
        <fullName evidence="3">Orphan protein</fullName>
    </recommendedName>
</protein>
<evidence type="ECO:0000313" key="2">
    <source>
        <dbReference type="Proteomes" id="UP000076661"/>
    </source>
</evidence>
<accession>A0A167L282</accession>
<proteinExistence type="predicted"/>
<gene>
    <name evidence="1" type="ORF">N478_24420</name>
</gene>
<evidence type="ECO:0000313" key="1">
    <source>
        <dbReference type="EMBL" id="KZN63687.1"/>
    </source>
</evidence>